<dbReference type="NCBIfam" id="TIGR00252">
    <property type="entry name" value="YraN family protein"/>
    <property type="match status" value="1"/>
</dbReference>
<evidence type="ECO:0000256" key="1">
    <source>
        <dbReference type="ARBA" id="ARBA00006738"/>
    </source>
</evidence>
<dbReference type="SUPFAM" id="SSF52980">
    <property type="entry name" value="Restriction endonuclease-like"/>
    <property type="match status" value="1"/>
</dbReference>
<evidence type="ECO:0000256" key="2">
    <source>
        <dbReference type="HAMAP-Rule" id="MF_00048"/>
    </source>
</evidence>
<keyword evidence="4" id="KW-1185">Reference proteome</keyword>
<dbReference type="PANTHER" id="PTHR34039">
    <property type="entry name" value="UPF0102 PROTEIN YRAN"/>
    <property type="match status" value="1"/>
</dbReference>
<reference evidence="3 4" key="1">
    <citation type="submission" date="2023-06" db="EMBL/GenBank/DDBJ databases">
        <title>Rock-solubilizing bacteria, Microbacterium invictum, promotes re-establishment of vegetation in rocky wasteland by accelerating rock bio-weathering and reshaping soil bacterial community.</title>
        <authorList>
            <person name="Liu C."/>
        </authorList>
    </citation>
    <scope>NUCLEOTIDE SEQUENCE [LARGE SCALE GENOMIC DNA]</scope>
    <source>
        <strain evidence="3 4">X-18</strain>
    </source>
</reference>
<dbReference type="InterPro" id="IPR011335">
    <property type="entry name" value="Restrct_endonuc-II-like"/>
</dbReference>
<evidence type="ECO:0000313" key="3">
    <source>
        <dbReference type="EMBL" id="WQB71952.1"/>
    </source>
</evidence>
<dbReference type="Gene3D" id="3.40.1350.10">
    <property type="match status" value="1"/>
</dbReference>
<dbReference type="NCBIfam" id="NF009150">
    <property type="entry name" value="PRK12497.1-3"/>
    <property type="match status" value="1"/>
</dbReference>
<proteinExistence type="inferred from homology"/>
<protein>
    <recommendedName>
        <fullName evidence="2">UPF0102 protein T9R20_08415</fullName>
    </recommendedName>
</protein>
<dbReference type="RefSeq" id="WP_322412063.1">
    <property type="nucleotide sequence ID" value="NZ_CP139779.1"/>
</dbReference>
<dbReference type="HAMAP" id="MF_00048">
    <property type="entry name" value="UPF0102"/>
    <property type="match status" value="1"/>
</dbReference>
<gene>
    <name evidence="3" type="ORF">T9R20_08415</name>
</gene>
<dbReference type="CDD" id="cd20736">
    <property type="entry name" value="PoNe_Nuclease"/>
    <property type="match status" value="1"/>
</dbReference>
<dbReference type="InterPro" id="IPR011856">
    <property type="entry name" value="tRNA_endonuc-like_dom_sf"/>
</dbReference>
<accession>A0ABZ0VED1</accession>
<dbReference type="NCBIfam" id="NF009154">
    <property type="entry name" value="PRK12497.3-3"/>
    <property type="match status" value="1"/>
</dbReference>
<dbReference type="PANTHER" id="PTHR34039:SF1">
    <property type="entry name" value="UPF0102 PROTEIN YRAN"/>
    <property type="match status" value="1"/>
</dbReference>
<organism evidence="3 4">
    <name type="scientific">Microbacterium invictum</name>
    <dbReference type="NCBI Taxonomy" id="515415"/>
    <lineage>
        <taxon>Bacteria</taxon>
        <taxon>Bacillati</taxon>
        <taxon>Actinomycetota</taxon>
        <taxon>Actinomycetes</taxon>
        <taxon>Micrococcales</taxon>
        <taxon>Microbacteriaceae</taxon>
        <taxon>Microbacterium</taxon>
    </lineage>
</organism>
<dbReference type="Pfam" id="PF02021">
    <property type="entry name" value="UPF0102"/>
    <property type="match status" value="1"/>
</dbReference>
<sequence length="120" mass="13411">MAVKDDVGRAGEERAAAYLQERGWRIVARNWRCAAGEIDVVAEDGGDLVIVEVKTRRGEGFGHPLEAVDARKRLRLWRLGMAWIAAHPDHAQGRQLRLDAVSVLGPDPRTATIEHLRDLR</sequence>
<name>A0ABZ0VED1_9MICO</name>
<dbReference type="InterPro" id="IPR003509">
    <property type="entry name" value="UPF0102_YraN-like"/>
</dbReference>
<dbReference type="Proteomes" id="UP001324533">
    <property type="component" value="Chromosome"/>
</dbReference>
<evidence type="ECO:0000313" key="4">
    <source>
        <dbReference type="Proteomes" id="UP001324533"/>
    </source>
</evidence>
<dbReference type="EMBL" id="CP139779">
    <property type="protein sequence ID" value="WQB71952.1"/>
    <property type="molecule type" value="Genomic_DNA"/>
</dbReference>
<comment type="similarity">
    <text evidence="1 2">Belongs to the UPF0102 family.</text>
</comment>